<name>A0A2H6KFM8_9APIC</name>
<evidence type="ECO:0000313" key="4">
    <source>
        <dbReference type="Proteomes" id="UP000236319"/>
    </source>
</evidence>
<keyword evidence="2" id="KW-0472">Membrane</keyword>
<sequence>MDVNGRENSKEEHTEPMRDTPAEPTMHDAEPENMIDDVESPVPNNGRGDNERRPSYVNSPIIETNVGETIVTIATNAAETIGTNVTNAVEKIIATKDVEEAIGTIATNAAETIGTNVSNAVESEVRRESNFSHNGYETARYHDDVPANNYIRPDVTITTLSPDHDEEEEGIFMNPLDPRIDDHQFKLRMFAIFGFLPFFWVGWLFGTIYGMVNKGTKRIHKKLTLLLAQLTFIGGVLITVITIVLYFSLRPVEKAAATLPSPVTLPVVLSPVEVLYPPMGDGPLVIVPKKVVPEEEATDEVLYPPMGDGPLVVVPKKVVPEKKLLDEAPEEVLYPPMGDGPLVVVPKKVVPEEAPEEVLYPPMGDGPLVIVPKKVVPKEEATDEVLYPPMGDGPLVIVPKKVVPKEVVPEEERPEEVLYPPMGDGPLVVVPKKVVPEKKLLDEAPEEVLYPPMGDGPLVVVPKKEPEQVLYPPMADGTLVIAQPSVYPYTRCGAYKVDLLKSTLEGQLESSCSVPHTDGTTQSTTVFIFKGLHDTWKNDKMFTKLFDELDDVYAANIIETEALSTAVLTKVEESSYGLPMLDEIFKCLDVKAKSKIHLVAMFDNKDAAAFKPPKSDPFETIVAINTMEKGGEDLGSSVIPSHVGIVNKKYQCKDKSLDFPLEVKNPEGYTYVERKTGYEDLARLLNGASLRSSSGSKSVDVKYSFQTHKLLESTHEALKSLKEFAKSKGPGYDRVKFASCIAMPEPMKIDEYNPWL</sequence>
<feature type="transmembrane region" description="Helical" evidence="2">
    <location>
        <begin position="189"/>
        <end position="212"/>
    </location>
</feature>
<keyword evidence="2" id="KW-1133">Transmembrane helix</keyword>
<dbReference type="RefSeq" id="XP_028868038.1">
    <property type="nucleotide sequence ID" value="XM_029012205.1"/>
</dbReference>
<organism evidence="3 4">
    <name type="scientific">Babesia ovata</name>
    <dbReference type="NCBI Taxonomy" id="189622"/>
    <lineage>
        <taxon>Eukaryota</taxon>
        <taxon>Sar</taxon>
        <taxon>Alveolata</taxon>
        <taxon>Apicomplexa</taxon>
        <taxon>Aconoidasida</taxon>
        <taxon>Piroplasmida</taxon>
        <taxon>Babesiidae</taxon>
        <taxon>Babesia</taxon>
    </lineage>
</organism>
<comment type="caution">
    <text evidence="3">The sequence shown here is derived from an EMBL/GenBank/DDBJ whole genome shotgun (WGS) entry which is preliminary data.</text>
</comment>
<feature type="compositionally biased region" description="Basic and acidic residues" evidence="1">
    <location>
        <begin position="1"/>
        <end position="30"/>
    </location>
</feature>
<dbReference type="Proteomes" id="UP000236319">
    <property type="component" value="Unassembled WGS sequence"/>
</dbReference>
<evidence type="ECO:0000256" key="1">
    <source>
        <dbReference type="SAM" id="MobiDB-lite"/>
    </source>
</evidence>
<protein>
    <submittedName>
        <fullName evidence="3">Fibrous sheath CABYR-binding like protein</fullName>
    </submittedName>
</protein>
<dbReference type="GeneID" id="39875565"/>
<dbReference type="EMBL" id="BDSA01000003">
    <property type="protein sequence ID" value="GBE61795.1"/>
    <property type="molecule type" value="Genomic_DNA"/>
</dbReference>
<proteinExistence type="predicted"/>
<evidence type="ECO:0000256" key="2">
    <source>
        <dbReference type="SAM" id="Phobius"/>
    </source>
</evidence>
<reference evidence="3 4" key="1">
    <citation type="journal article" date="2017" name="BMC Genomics">
        <title>Whole-genome assembly of Babesia ovata and comparative genomics between closely related pathogens.</title>
        <authorList>
            <person name="Yamagishi J."/>
            <person name="Asada M."/>
            <person name="Hakimi H."/>
            <person name="Tanaka T.Q."/>
            <person name="Sugimoto C."/>
            <person name="Kawazu S."/>
        </authorList>
    </citation>
    <scope>NUCLEOTIDE SEQUENCE [LARGE SCALE GENOMIC DNA]</scope>
    <source>
        <strain evidence="3 4">Miyake</strain>
    </source>
</reference>
<feature type="region of interest" description="Disordered" evidence="1">
    <location>
        <begin position="1"/>
        <end position="56"/>
    </location>
</feature>
<feature type="transmembrane region" description="Helical" evidence="2">
    <location>
        <begin position="224"/>
        <end position="249"/>
    </location>
</feature>
<gene>
    <name evidence="3" type="ORF">BOVATA_032880</name>
</gene>
<accession>A0A2H6KFM8</accession>
<evidence type="ECO:0000313" key="3">
    <source>
        <dbReference type="EMBL" id="GBE61795.1"/>
    </source>
</evidence>
<keyword evidence="2" id="KW-0812">Transmembrane</keyword>
<dbReference type="OrthoDB" id="366443at2759"/>
<dbReference type="AlphaFoldDB" id="A0A2H6KFM8"/>
<dbReference type="VEuPathDB" id="PiroplasmaDB:BOVATA_032880"/>
<keyword evidence="4" id="KW-1185">Reference proteome</keyword>